<evidence type="ECO:0000313" key="2">
    <source>
        <dbReference type="EMBL" id="TBN49652.1"/>
    </source>
</evidence>
<dbReference type="EMBL" id="SIRL01000007">
    <property type="protein sequence ID" value="TBN49652.1"/>
    <property type="molecule type" value="Genomic_DNA"/>
</dbReference>
<reference evidence="3" key="1">
    <citation type="submission" date="2017-06" db="EMBL/GenBank/DDBJ databases">
        <authorList>
            <person name="Varghese N."/>
            <person name="Submissions S."/>
        </authorList>
    </citation>
    <scope>NUCLEOTIDE SEQUENCE [LARGE SCALE GENOMIC DNA]</scope>
    <source>
        <strain evidence="3">DSM 26170</strain>
    </source>
</reference>
<gene>
    <name evidence="2" type="ORF">EYF88_11335</name>
    <name evidence="1" type="ORF">SAMN06265378_10989</name>
</gene>
<accession>A0A238XDY5</accession>
<evidence type="ECO:0000313" key="3">
    <source>
        <dbReference type="Proteomes" id="UP000198409"/>
    </source>
</evidence>
<reference evidence="1" key="2">
    <citation type="submission" date="2017-06" db="EMBL/GenBank/DDBJ databases">
        <authorList>
            <person name="Kim H.J."/>
            <person name="Triplett B.A."/>
        </authorList>
    </citation>
    <scope>NUCLEOTIDE SEQUENCE [LARGE SCALE GENOMIC DNA]</scope>
    <source>
        <strain evidence="1">DSM 26170</strain>
    </source>
</reference>
<sequence>MNTPTEKTAEMQIEAKFRDILAILKAEATANCDPLQYKVADGMALVAVRALYAAMAAAKVRHVDTTEEALTALCEPLLALWDGEKLTLPAHWYAEANEEAMAR</sequence>
<dbReference type="EMBL" id="FZNM01000009">
    <property type="protein sequence ID" value="SNR56808.1"/>
    <property type="molecule type" value="Genomic_DNA"/>
</dbReference>
<dbReference type="RefSeq" id="WP_089388613.1">
    <property type="nucleotide sequence ID" value="NZ_FZNM01000009.1"/>
</dbReference>
<organism evidence="1 3">
    <name type="scientific">Paracoccus sediminis</name>
    <dbReference type="NCBI Taxonomy" id="1214787"/>
    <lineage>
        <taxon>Bacteria</taxon>
        <taxon>Pseudomonadati</taxon>
        <taxon>Pseudomonadota</taxon>
        <taxon>Alphaproteobacteria</taxon>
        <taxon>Rhodobacterales</taxon>
        <taxon>Paracoccaceae</taxon>
        <taxon>Paracoccus</taxon>
    </lineage>
</organism>
<keyword evidence="4" id="KW-1185">Reference proteome</keyword>
<dbReference type="Proteomes" id="UP000198409">
    <property type="component" value="Unassembled WGS sequence"/>
</dbReference>
<name>A0A238XDY5_9RHOB</name>
<dbReference type="AlphaFoldDB" id="A0A238XDY5"/>
<evidence type="ECO:0000313" key="4">
    <source>
        <dbReference type="Proteomes" id="UP000292859"/>
    </source>
</evidence>
<protein>
    <submittedName>
        <fullName evidence="1">Uncharacterized protein</fullName>
    </submittedName>
</protein>
<reference evidence="2 4" key="3">
    <citation type="submission" date="2019-02" db="EMBL/GenBank/DDBJ databases">
        <authorList>
            <person name="Zhang G."/>
        </authorList>
    </citation>
    <scope>NUCLEOTIDE SEQUENCE [LARGE SCALE GENOMIC DNA]</scope>
    <source>
        <strain evidence="2 4">CMB17</strain>
    </source>
</reference>
<proteinExistence type="predicted"/>
<evidence type="ECO:0000313" key="1">
    <source>
        <dbReference type="EMBL" id="SNR56808.1"/>
    </source>
</evidence>
<dbReference type="Proteomes" id="UP000292859">
    <property type="component" value="Unassembled WGS sequence"/>
</dbReference>